<organism evidence="2 3">
    <name type="scientific">Aspergillus coremiiformis</name>
    <dbReference type="NCBI Taxonomy" id="138285"/>
    <lineage>
        <taxon>Eukaryota</taxon>
        <taxon>Fungi</taxon>
        <taxon>Dikarya</taxon>
        <taxon>Ascomycota</taxon>
        <taxon>Pezizomycotina</taxon>
        <taxon>Eurotiomycetes</taxon>
        <taxon>Eurotiomycetidae</taxon>
        <taxon>Eurotiales</taxon>
        <taxon>Aspergillaceae</taxon>
        <taxon>Aspergillus</taxon>
        <taxon>Aspergillus subgen. Circumdati</taxon>
    </lineage>
</organism>
<dbReference type="OrthoDB" id="4504900at2759"/>
<keyword evidence="3" id="KW-1185">Reference proteome</keyword>
<evidence type="ECO:0000313" key="2">
    <source>
        <dbReference type="EMBL" id="KAE8356441.1"/>
    </source>
</evidence>
<feature type="compositionally biased region" description="Polar residues" evidence="1">
    <location>
        <begin position="53"/>
        <end position="67"/>
    </location>
</feature>
<name>A0A5N6ZFR1_9EURO</name>
<reference evidence="3" key="1">
    <citation type="submission" date="2019-04" db="EMBL/GenBank/DDBJ databases">
        <title>Friends and foes A comparative genomics studyof 23 Aspergillus species from section Flavi.</title>
        <authorList>
            <consortium name="DOE Joint Genome Institute"/>
            <person name="Kjaerbolling I."/>
            <person name="Vesth T."/>
            <person name="Frisvad J.C."/>
            <person name="Nybo J.L."/>
            <person name="Theobald S."/>
            <person name="Kildgaard S."/>
            <person name="Isbrandt T."/>
            <person name="Kuo A."/>
            <person name="Sato A."/>
            <person name="Lyhne E.K."/>
            <person name="Kogle M.E."/>
            <person name="Wiebenga A."/>
            <person name="Kun R.S."/>
            <person name="Lubbers R.J."/>
            <person name="Makela M.R."/>
            <person name="Barry K."/>
            <person name="Chovatia M."/>
            <person name="Clum A."/>
            <person name="Daum C."/>
            <person name="Haridas S."/>
            <person name="He G."/>
            <person name="LaButti K."/>
            <person name="Lipzen A."/>
            <person name="Mondo S."/>
            <person name="Riley R."/>
            <person name="Salamov A."/>
            <person name="Simmons B.A."/>
            <person name="Magnuson J.K."/>
            <person name="Henrissat B."/>
            <person name="Mortensen U.H."/>
            <person name="Larsen T.O."/>
            <person name="Devries R.P."/>
            <person name="Grigoriev I.V."/>
            <person name="Machida M."/>
            <person name="Baker S.E."/>
            <person name="Andersen M.R."/>
        </authorList>
    </citation>
    <scope>NUCLEOTIDE SEQUENCE [LARGE SCALE GENOMIC DNA]</scope>
    <source>
        <strain evidence="3">CBS 553.77</strain>
    </source>
</reference>
<proteinExistence type="predicted"/>
<evidence type="ECO:0000313" key="3">
    <source>
        <dbReference type="Proteomes" id="UP000327118"/>
    </source>
</evidence>
<protein>
    <submittedName>
        <fullName evidence="2">Uncharacterized protein</fullName>
    </submittedName>
</protein>
<feature type="compositionally biased region" description="Gly residues" evidence="1">
    <location>
        <begin position="28"/>
        <end position="48"/>
    </location>
</feature>
<dbReference type="Proteomes" id="UP000327118">
    <property type="component" value="Unassembled WGS sequence"/>
</dbReference>
<feature type="region of interest" description="Disordered" evidence="1">
    <location>
        <begin position="99"/>
        <end position="125"/>
    </location>
</feature>
<dbReference type="EMBL" id="ML739038">
    <property type="protein sequence ID" value="KAE8356441.1"/>
    <property type="molecule type" value="Genomic_DNA"/>
</dbReference>
<sequence length="125" mass="13116">MTGAYSHANEHPASGTSVEPTPANNVGSGRGLGDGGFPKGGVGEGPGHISGKIKTSYSSADEFSSLRSQKDMAERNYVTRLHGEAGQREGTCATEDHSFMERKPGAPDTLPGWEKAKDTMSNMFG</sequence>
<accession>A0A5N6ZFR1</accession>
<feature type="region of interest" description="Disordered" evidence="1">
    <location>
        <begin position="1"/>
        <end position="71"/>
    </location>
</feature>
<evidence type="ECO:0000256" key="1">
    <source>
        <dbReference type="SAM" id="MobiDB-lite"/>
    </source>
</evidence>
<dbReference type="AlphaFoldDB" id="A0A5N6ZFR1"/>
<feature type="compositionally biased region" description="Polar residues" evidence="1">
    <location>
        <begin position="14"/>
        <end position="27"/>
    </location>
</feature>
<gene>
    <name evidence="2" type="ORF">BDV28DRAFT_102858</name>
</gene>